<dbReference type="InterPro" id="IPR007337">
    <property type="entry name" value="RelB/DinJ"/>
</dbReference>
<comment type="caution">
    <text evidence="3">The sequence shown here is derived from an EMBL/GenBank/DDBJ whole genome shotgun (WGS) entry which is preliminary data.</text>
</comment>
<sequence>MSTTNFNIRMDEQLKEEAFPIIESYGLTPAQAIKLFLKQIADTKAIPLNFEYKTNHIPNDLTKLAMLELLSNRSENTLTKYSSLDELMDDIKG</sequence>
<protein>
    <submittedName>
        <fullName evidence="3">Uncharacterized protein</fullName>
    </submittedName>
</protein>
<evidence type="ECO:0000256" key="1">
    <source>
        <dbReference type="ARBA" id="ARBA00010562"/>
    </source>
</evidence>
<dbReference type="Pfam" id="PF04221">
    <property type="entry name" value="RelB"/>
    <property type="match status" value="1"/>
</dbReference>
<keyword evidence="2" id="KW-1277">Toxin-antitoxin system</keyword>
<dbReference type="Proteomes" id="UP000029629">
    <property type="component" value="Unassembled WGS sequence"/>
</dbReference>
<dbReference type="GO" id="GO:0000987">
    <property type="term" value="F:cis-regulatory region sequence-specific DNA binding"/>
    <property type="evidence" value="ECO:0007669"/>
    <property type="project" value="InterPro"/>
</dbReference>
<dbReference type="PANTHER" id="PTHR38781:SF1">
    <property type="entry name" value="ANTITOXIN DINJ-RELATED"/>
    <property type="match status" value="1"/>
</dbReference>
<dbReference type="GO" id="GO:0044010">
    <property type="term" value="P:single-species biofilm formation"/>
    <property type="evidence" value="ECO:0007669"/>
    <property type="project" value="InterPro"/>
</dbReference>
<accession>A0A096A2Q5</accession>
<dbReference type="AlphaFoldDB" id="A0A096A2Q5"/>
<dbReference type="OrthoDB" id="8613542at2"/>
<dbReference type="InterPro" id="IPR013321">
    <property type="entry name" value="Arc_rbn_hlx_hlx"/>
</dbReference>
<dbReference type="RefSeq" id="WP_036561287.1">
    <property type="nucleotide sequence ID" value="NZ_JRNI01000117.1"/>
</dbReference>
<keyword evidence="4" id="KW-1185">Reference proteome</keyword>
<comment type="similarity">
    <text evidence="1">Belongs to the RelB/DinJ antitoxin family.</text>
</comment>
<organism evidence="3 4">
    <name type="scientific">Oligella urethralis DNF00040</name>
    <dbReference type="NCBI Taxonomy" id="1401065"/>
    <lineage>
        <taxon>Bacteria</taxon>
        <taxon>Pseudomonadati</taxon>
        <taxon>Pseudomonadota</taxon>
        <taxon>Betaproteobacteria</taxon>
        <taxon>Burkholderiales</taxon>
        <taxon>Alcaligenaceae</taxon>
        <taxon>Oligella</taxon>
    </lineage>
</organism>
<dbReference type="GO" id="GO:0006351">
    <property type="term" value="P:DNA-templated transcription"/>
    <property type="evidence" value="ECO:0007669"/>
    <property type="project" value="TreeGrafter"/>
</dbReference>
<dbReference type="GO" id="GO:0015643">
    <property type="term" value="F:toxic substance binding"/>
    <property type="evidence" value="ECO:0007669"/>
    <property type="project" value="InterPro"/>
</dbReference>
<proteinExistence type="inferred from homology"/>
<dbReference type="GO" id="GO:0006355">
    <property type="term" value="P:regulation of DNA-templated transcription"/>
    <property type="evidence" value="ECO:0007669"/>
    <property type="project" value="InterPro"/>
</dbReference>
<dbReference type="NCBIfam" id="TIGR02384">
    <property type="entry name" value="RelB_DinJ"/>
    <property type="match status" value="1"/>
</dbReference>
<evidence type="ECO:0000313" key="3">
    <source>
        <dbReference type="EMBL" id="KGF25037.1"/>
    </source>
</evidence>
<dbReference type="InterPro" id="IPR026262">
    <property type="entry name" value="DinJ"/>
</dbReference>
<dbReference type="PANTHER" id="PTHR38781">
    <property type="entry name" value="ANTITOXIN DINJ-RELATED"/>
    <property type="match status" value="1"/>
</dbReference>
<reference evidence="3 4" key="1">
    <citation type="submission" date="2014-07" db="EMBL/GenBank/DDBJ databases">
        <authorList>
            <person name="McCorrison J."/>
            <person name="Sanka R."/>
            <person name="Torralba M."/>
            <person name="Gillis M."/>
            <person name="Haft D.H."/>
            <person name="Methe B."/>
            <person name="Sutton G."/>
            <person name="Nelson K.E."/>
        </authorList>
    </citation>
    <scope>NUCLEOTIDE SEQUENCE [LARGE SCALE GENOMIC DNA]</scope>
    <source>
        <strain evidence="3 4">DNF00040</strain>
    </source>
</reference>
<name>A0A096A2Q5_9BURK</name>
<dbReference type="Gene3D" id="1.10.1220.10">
    <property type="entry name" value="Met repressor-like"/>
    <property type="match status" value="1"/>
</dbReference>
<evidence type="ECO:0000256" key="2">
    <source>
        <dbReference type="ARBA" id="ARBA00022649"/>
    </source>
</evidence>
<dbReference type="PIRSF" id="PIRSF003108">
    <property type="entry name" value="DinJ"/>
    <property type="match status" value="1"/>
</dbReference>
<dbReference type="eggNOG" id="COG3077">
    <property type="taxonomic scope" value="Bacteria"/>
</dbReference>
<dbReference type="EMBL" id="JRNI01000117">
    <property type="protein sequence ID" value="KGF25037.1"/>
    <property type="molecule type" value="Genomic_DNA"/>
</dbReference>
<evidence type="ECO:0000313" key="4">
    <source>
        <dbReference type="Proteomes" id="UP000029629"/>
    </source>
</evidence>
<gene>
    <name evidence="3" type="ORF">HMPREF2130_11620</name>
</gene>